<gene>
    <name evidence="4" type="ORF">Q9295_14790</name>
</gene>
<proteinExistence type="inferred from homology"/>
<comment type="similarity">
    <text evidence="1">Belongs to the bacterial histone-like protein family.</text>
</comment>
<dbReference type="EMBL" id="JAVDBT010000015">
    <property type="protein sequence ID" value="MDQ2067641.1"/>
    <property type="molecule type" value="Genomic_DNA"/>
</dbReference>
<dbReference type="InterPro" id="IPR000119">
    <property type="entry name" value="Hist_DNA-bd"/>
</dbReference>
<dbReference type="Pfam" id="PF00216">
    <property type="entry name" value="Bac_DNA_binding"/>
    <property type="match status" value="1"/>
</dbReference>
<protein>
    <submittedName>
        <fullName evidence="4">HU family DNA-binding protein</fullName>
    </submittedName>
</protein>
<evidence type="ECO:0000256" key="1">
    <source>
        <dbReference type="ARBA" id="ARBA00010529"/>
    </source>
</evidence>
<name>A0ABU0W0X9_9RHOB</name>
<dbReference type="SUPFAM" id="SSF47729">
    <property type="entry name" value="IHF-like DNA-binding proteins"/>
    <property type="match status" value="1"/>
</dbReference>
<dbReference type="Proteomes" id="UP001239680">
    <property type="component" value="Unassembled WGS sequence"/>
</dbReference>
<feature type="region of interest" description="Disordered" evidence="3">
    <location>
        <begin position="120"/>
        <end position="148"/>
    </location>
</feature>
<evidence type="ECO:0000313" key="4">
    <source>
        <dbReference type="EMBL" id="MDQ2067641.1"/>
    </source>
</evidence>
<sequence>MANSKPTADSTKAKRASTGKATAVKPMKAAAPAISVPPKMVPKPPATETNVVPRIKGPTLKIKDLVARVASTTGAKKKTVKEIVEATLTALGDGLTKGEDLNLPGIGRVRIARAAEKDGASMLTLKLRRGTHRKKDAKEPLAEEEDDG</sequence>
<evidence type="ECO:0000256" key="2">
    <source>
        <dbReference type="ARBA" id="ARBA00023125"/>
    </source>
</evidence>
<keyword evidence="2 4" id="KW-0238">DNA-binding</keyword>
<accession>A0ABU0W0X9</accession>
<feature type="compositionally biased region" description="Basic residues" evidence="3">
    <location>
        <begin position="126"/>
        <end position="135"/>
    </location>
</feature>
<evidence type="ECO:0000313" key="5">
    <source>
        <dbReference type="Proteomes" id="UP001239680"/>
    </source>
</evidence>
<feature type="region of interest" description="Disordered" evidence="3">
    <location>
        <begin position="1"/>
        <end position="30"/>
    </location>
</feature>
<feature type="compositionally biased region" description="Polar residues" evidence="3">
    <location>
        <begin position="1"/>
        <end position="10"/>
    </location>
</feature>
<dbReference type="InterPro" id="IPR010992">
    <property type="entry name" value="IHF-like_DNA-bd_dom_sf"/>
</dbReference>
<reference evidence="4 5" key="1">
    <citation type="submission" date="2023-08" db="EMBL/GenBank/DDBJ databases">
        <title>Characterization of two Paracoccaceae strains isolated from Phycosphere and proposal of Xinfangfangia lacusdiani sp. nov.</title>
        <authorList>
            <person name="Deng Y."/>
            <person name="Zhang Y.Q."/>
        </authorList>
    </citation>
    <scope>NUCLEOTIDE SEQUENCE [LARGE SCALE GENOMIC DNA]</scope>
    <source>
        <strain evidence="4 5">CPCC 101601</strain>
    </source>
</reference>
<dbReference type="Gene3D" id="4.10.520.10">
    <property type="entry name" value="IHF-like DNA-binding proteins"/>
    <property type="match status" value="1"/>
</dbReference>
<dbReference type="RefSeq" id="WP_306681349.1">
    <property type="nucleotide sequence ID" value="NZ_JAVDBT010000015.1"/>
</dbReference>
<dbReference type="GO" id="GO:0003677">
    <property type="term" value="F:DNA binding"/>
    <property type="evidence" value="ECO:0007669"/>
    <property type="project" value="UniProtKB-KW"/>
</dbReference>
<evidence type="ECO:0000256" key="3">
    <source>
        <dbReference type="SAM" id="MobiDB-lite"/>
    </source>
</evidence>
<comment type="caution">
    <text evidence="4">The sequence shown here is derived from an EMBL/GenBank/DDBJ whole genome shotgun (WGS) entry which is preliminary data.</text>
</comment>
<keyword evidence="5" id="KW-1185">Reference proteome</keyword>
<organism evidence="4 5">
    <name type="scientific">Pseudogemmobacter lacusdianii</name>
    <dbReference type="NCBI Taxonomy" id="3069608"/>
    <lineage>
        <taxon>Bacteria</taxon>
        <taxon>Pseudomonadati</taxon>
        <taxon>Pseudomonadota</taxon>
        <taxon>Alphaproteobacteria</taxon>
        <taxon>Rhodobacterales</taxon>
        <taxon>Paracoccaceae</taxon>
        <taxon>Pseudogemmobacter</taxon>
    </lineage>
</organism>